<reference evidence="2 3" key="1">
    <citation type="submission" date="2017-09" db="EMBL/GenBank/DDBJ databases">
        <title>Depth-based differentiation of microbial function through sediment-hosted aquifers and enrichment of novel symbionts in the deep terrestrial subsurface.</title>
        <authorList>
            <person name="Probst A.J."/>
            <person name="Ladd B."/>
            <person name="Jarett J.K."/>
            <person name="Geller-Mcgrath D.E."/>
            <person name="Sieber C.M."/>
            <person name="Emerson J.B."/>
            <person name="Anantharaman K."/>
            <person name="Thomas B.C."/>
            <person name="Malmstrom R."/>
            <person name="Stieglmeier M."/>
            <person name="Klingl A."/>
            <person name="Woyke T."/>
            <person name="Ryan C.M."/>
            <person name="Banfield J.F."/>
        </authorList>
    </citation>
    <scope>NUCLEOTIDE SEQUENCE [LARGE SCALE GENOMIC DNA]</scope>
    <source>
        <strain evidence="2">CG23_combo_of_CG06-09_8_20_14_all_37_13</strain>
    </source>
</reference>
<keyword evidence="1" id="KW-0472">Membrane</keyword>
<gene>
    <name evidence="2" type="ORF">COX44_00820</name>
</gene>
<protein>
    <submittedName>
        <fullName evidence="2">Uncharacterized protein</fullName>
    </submittedName>
</protein>
<accession>A0A2G9YDF9</accession>
<dbReference type="AlphaFoldDB" id="A0A2G9YDF9"/>
<comment type="caution">
    <text evidence="2">The sequence shown here is derived from an EMBL/GenBank/DDBJ whole genome shotgun (WGS) entry which is preliminary data.</text>
</comment>
<proteinExistence type="predicted"/>
<keyword evidence="1" id="KW-1133">Transmembrane helix</keyword>
<keyword evidence="1" id="KW-0812">Transmembrane</keyword>
<evidence type="ECO:0000256" key="1">
    <source>
        <dbReference type="SAM" id="Phobius"/>
    </source>
</evidence>
<sequence>METLKKKIIFWISLTSAMAVVLAIWIISLKSYSFSESEEQIKEMKEQVQEKLQDIKIPEITEPNLEATPVLPEESKLKLPLVE</sequence>
<evidence type="ECO:0000313" key="2">
    <source>
        <dbReference type="EMBL" id="PIP17276.1"/>
    </source>
</evidence>
<dbReference type="Proteomes" id="UP000231480">
    <property type="component" value="Unassembled WGS sequence"/>
</dbReference>
<feature type="transmembrane region" description="Helical" evidence="1">
    <location>
        <begin position="9"/>
        <end position="27"/>
    </location>
</feature>
<name>A0A2G9YDF9_9BACT</name>
<evidence type="ECO:0000313" key="3">
    <source>
        <dbReference type="Proteomes" id="UP000231480"/>
    </source>
</evidence>
<organism evidence="2 3">
    <name type="scientific">Candidatus Portnoybacteria bacterium CG23_combo_of_CG06-09_8_20_14_all_37_13</name>
    <dbReference type="NCBI Taxonomy" id="1974819"/>
    <lineage>
        <taxon>Bacteria</taxon>
        <taxon>Candidatus Portnoyibacteriota</taxon>
    </lineage>
</organism>
<dbReference type="EMBL" id="PCRH01000018">
    <property type="protein sequence ID" value="PIP17276.1"/>
    <property type="molecule type" value="Genomic_DNA"/>
</dbReference>